<sequence>MSDYDEVNSVSKGSASVVRSKKQARLRPGSLPWEEESMTFSRDKGALLLKLQRENIELRKKLKDFNSQLNDIIEKANQNKPKKPPSDPNPNNILETATKKLQNYEKEYKRLENRHSRLSDPNYEGQLRSQVNEMKIKVQNYENKHKKRGAEQKIREKELTDVLDTGEKIELQKQFIEINTELSVYAQRYEKLQELNDKTCQSYQDITSKLKDFERQYEGIKDKEYFLIEPEHNPRHENKSKLEKLHSANVGKIDSQIKALSLKIKKLNEEFNNCKENENKMMEDLKKKTDEYRAMQAELNDLQIKAMSNNQKKLMSQNSLSDDYVFATEKFMN</sequence>
<name>A0A1R2AX97_9CILI</name>
<proteinExistence type="predicted"/>
<evidence type="ECO:0000313" key="4">
    <source>
        <dbReference type="Proteomes" id="UP000187209"/>
    </source>
</evidence>
<dbReference type="AlphaFoldDB" id="A0A1R2AX97"/>
<reference evidence="3 4" key="1">
    <citation type="submission" date="2016-11" db="EMBL/GenBank/DDBJ databases">
        <title>The macronuclear genome of Stentor coeruleus: a giant cell with tiny introns.</title>
        <authorList>
            <person name="Slabodnick M."/>
            <person name="Ruby J.G."/>
            <person name="Reiff S.B."/>
            <person name="Swart E.C."/>
            <person name="Gosai S."/>
            <person name="Prabakaran S."/>
            <person name="Witkowska E."/>
            <person name="Larue G.E."/>
            <person name="Fisher S."/>
            <person name="Freeman R.M."/>
            <person name="Gunawardena J."/>
            <person name="Chu W."/>
            <person name="Stover N.A."/>
            <person name="Gregory B.D."/>
            <person name="Nowacki M."/>
            <person name="Derisi J."/>
            <person name="Roy S.W."/>
            <person name="Marshall W.F."/>
            <person name="Sood P."/>
        </authorList>
    </citation>
    <scope>NUCLEOTIDE SEQUENCE [LARGE SCALE GENOMIC DNA]</scope>
    <source>
        <strain evidence="3">WM001</strain>
    </source>
</reference>
<feature type="region of interest" description="Disordered" evidence="2">
    <location>
        <begin position="75"/>
        <end position="94"/>
    </location>
</feature>
<organism evidence="3 4">
    <name type="scientific">Stentor coeruleus</name>
    <dbReference type="NCBI Taxonomy" id="5963"/>
    <lineage>
        <taxon>Eukaryota</taxon>
        <taxon>Sar</taxon>
        <taxon>Alveolata</taxon>
        <taxon>Ciliophora</taxon>
        <taxon>Postciliodesmatophora</taxon>
        <taxon>Heterotrichea</taxon>
        <taxon>Heterotrichida</taxon>
        <taxon>Stentoridae</taxon>
        <taxon>Stentor</taxon>
    </lineage>
</organism>
<dbReference type="EMBL" id="MPUH01001232">
    <property type="protein sequence ID" value="OMJ69163.1"/>
    <property type="molecule type" value="Genomic_DNA"/>
</dbReference>
<accession>A0A1R2AX97</accession>
<dbReference type="Proteomes" id="UP000187209">
    <property type="component" value="Unassembled WGS sequence"/>
</dbReference>
<dbReference type="OrthoDB" id="323700at2759"/>
<feature type="coiled-coil region" evidence="1">
    <location>
        <begin position="250"/>
        <end position="312"/>
    </location>
</feature>
<evidence type="ECO:0000256" key="2">
    <source>
        <dbReference type="SAM" id="MobiDB-lite"/>
    </source>
</evidence>
<gene>
    <name evidence="3" type="ORF">SteCoe_33180</name>
</gene>
<evidence type="ECO:0000313" key="3">
    <source>
        <dbReference type="EMBL" id="OMJ69163.1"/>
    </source>
</evidence>
<comment type="caution">
    <text evidence="3">The sequence shown here is derived from an EMBL/GenBank/DDBJ whole genome shotgun (WGS) entry which is preliminary data.</text>
</comment>
<evidence type="ECO:0000256" key="1">
    <source>
        <dbReference type="SAM" id="Coils"/>
    </source>
</evidence>
<protein>
    <submittedName>
        <fullName evidence="3">Uncharacterized protein</fullName>
    </submittedName>
</protein>
<keyword evidence="4" id="KW-1185">Reference proteome</keyword>
<keyword evidence="1" id="KW-0175">Coiled coil</keyword>
<feature type="region of interest" description="Disordered" evidence="2">
    <location>
        <begin position="1"/>
        <end position="37"/>
    </location>
</feature>